<dbReference type="PANTHER" id="PTHR37535">
    <property type="entry name" value="FLUG DOMAIN PROTEIN"/>
    <property type="match status" value="1"/>
</dbReference>
<evidence type="ECO:0000313" key="2">
    <source>
        <dbReference type="Proteomes" id="UP000001745"/>
    </source>
</evidence>
<gene>
    <name evidence="1" type="ORF">TSTA_101850</name>
</gene>
<protein>
    <submittedName>
        <fullName evidence="1">Uncharacterized protein</fullName>
    </submittedName>
</protein>
<dbReference type="RefSeq" id="XP_002486187.1">
    <property type="nucleotide sequence ID" value="XM_002486142.1"/>
</dbReference>
<dbReference type="GeneID" id="8099230"/>
<dbReference type="PANTHER" id="PTHR37535:SF4">
    <property type="entry name" value="FLUG DOMAIN-CONTAINING PROTEIN"/>
    <property type="match status" value="1"/>
</dbReference>
<dbReference type="GO" id="GO:0003677">
    <property type="term" value="F:DNA binding"/>
    <property type="evidence" value="ECO:0007669"/>
    <property type="project" value="InterPro"/>
</dbReference>
<evidence type="ECO:0000313" key="1">
    <source>
        <dbReference type="EMBL" id="EED13949.1"/>
    </source>
</evidence>
<dbReference type="InterPro" id="IPR021842">
    <property type="entry name" value="DUF3435"/>
</dbReference>
<dbReference type="eggNOG" id="ENOG502SKQF">
    <property type="taxonomic scope" value="Eukaryota"/>
</dbReference>
<dbReference type="Pfam" id="PF11917">
    <property type="entry name" value="DUF3435"/>
    <property type="match status" value="1"/>
</dbReference>
<dbReference type="SUPFAM" id="SSF56349">
    <property type="entry name" value="DNA breaking-rejoining enzymes"/>
    <property type="match status" value="1"/>
</dbReference>
<sequence>MSLLPSHPSPSRNSTLRLVHFPQSHLTVRYGSRKILGTVTLQSGGSYTGWSASGVCSREALQQKYDQALTETHATTLYAETTECHIKRMEKLWTDTLLMRSDIALSCAIFNLEPRETLRECQTARIENFLHWVLRTCTIKKTSAVTTYWRQLSQLHITWWQCRISPQTLKEIFVFIEGPLTKEYGLDNTESEKPLLEAEEFMEVIQCHWAADINIFPNERQRVQVAAILLLAAYTGSRPGALLHITYRDLRLYVEKHRRTGKHELKLKVTLTKTKSGQKRKRP</sequence>
<proteinExistence type="predicted"/>
<dbReference type="AlphaFoldDB" id="B8MN00"/>
<keyword evidence="2" id="KW-1185">Reference proteome</keyword>
<dbReference type="OrthoDB" id="4485682at2759"/>
<dbReference type="HOGENOM" id="CLU_1138649_0_0_1"/>
<dbReference type="InterPro" id="IPR011010">
    <property type="entry name" value="DNA_brk_join_enz"/>
</dbReference>
<name>B8MN00_TALSN</name>
<dbReference type="Proteomes" id="UP000001745">
    <property type="component" value="Unassembled WGS sequence"/>
</dbReference>
<dbReference type="InParanoid" id="B8MN00"/>
<dbReference type="STRING" id="441959.B8MN00"/>
<dbReference type="PhylomeDB" id="B8MN00"/>
<reference evidence="2" key="1">
    <citation type="journal article" date="2015" name="Genome Announc.">
        <title>Genome sequence of the AIDS-associated pathogen Penicillium marneffei (ATCC18224) and its near taxonomic relative Talaromyces stipitatus (ATCC10500).</title>
        <authorList>
            <person name="Nierman W.C."/>
            <person name="Fedorova-Abrams N.D."/>
            <person name="Andrianopoulos A."/>
        </authorList>
    </citation>
    <scope>NUCLEOTIDE SEQUENCE [LARGE SCALE GENOMIC DNA]</scope>
    <source>
        <strain evidence="2">ATCC 10500 / CBS 375.48 / QM 6759 / NRRL 1006</strain>
    </source>
</reference>
<dbReference type="VEuPathDB" id="FungiDB:TSTA_101850"/>
<accession>B8MN00</accession>
<dbReference type="EMBL" id="EQ962658">
    <property type="protein sequence ID" value="EED13949.1"/>
    <property type="molecule type" value="Genomic_DNA"/>
</dbReference>
<organism evidence="1 2">
    <name type="scientific">Talaromyces stipitatus (strain ATCC 10500 / CBS 375.48 / QM 6759 / NRRL 1006)</name>
    <name type="common">Penicillium stipitatum</name>
    <dbReference type="NCBI Taxonomy" id="441959"/>
    <lineage>
        <taxon>Eukaryota</taxon>
        <taxon>Fungi</taxon>
        <taxon>Dikarya</taxon>
        <taxon>Ascomycota</taxon>
        <taxon>Pezizomycotina</taxon>
        <taxon>Eurotiomycetes</taxon>
        <taxon>Eurotiomycetidae</taxon>
        <taxon>Eurotiales</taxon>
        <taxon>Trichocomaceae</taxon>
        <taxon>Talaromyces</taxon>
        <taxon>Talaromyces sect. Talaromyces</taxon>
    </lineage>
</organism>